<protein>
    <submittedName>
        <fullName evidence="1">Nucleocapsid protein</fullName>
    </submittedName>
</protein>
<keyword evidence="2" id="KW-1185">Reference proteome</keyword>
<proteinExistence type="predicted"/>
<keyword evidence="1" id="KW-0543">Viral nucleoprotein</keyword>
<dbReference type="KEGG" id="vg:80539349"/>
<dbReference type="RefSeq" id="YP_010800709.1">
    <property type="nucleotide sequence ID" value="NC_076899.1"/>
</dbReference>
<dbReference type="EMBL" id="MT447187">
    <property type="protein sequence ID" value="QNQ73376.1"/>
    <property type="molecule type" value="Viral_cRNA"/>
</dbReference>
<evidence type="ECO:0000313" key="2">
    <source>
        <dbReference type="Proteomes" id="UP000830197"/>
    </source>
</evidence>
<dbReference type="GeneID" id="80539349"/>
<keyword evidence="1" id="KW-0946">Virion</keyword>
<organism evidence="1 2">
    <name type="scientific">Bondarzewia berkeleyi negative-strand RNA virus 1</name>
    <dbReference type="NCBI Taxonomy" id="2768771"/>
    <lineage>
        <taxon>Viruses</taxon>
        <taxon>Riboviria</taxon>
        <taxon>Orthornavirae</taxon>
        <taxon>Negarnaviricota</taxon>
        <taxon>Haploviricotina</taxon>
        <taxon>Monjiviricetes</taxon>
        <taxon>Mononegavirales</taxon>
        <taxon>Mymonaviridae</taxon>
        <taxon>Auricularimonavirus</taxon>
        <taxon>Auricularimonavirus bondarzewiae</taxon>
    </lineage>
</organism>
<evidence type="ECO:0000313" key="1">
    <source>
        <dbReference type="EMBL" id="QNQ73376.1"/>
    </source>
</evidence>
<dbReference type="Proteomes" id="UP000830197">
    <property type="component" value="Segment"/>
</dbReference>
<reference evidence="1" key="1">
    <citation type="journal article" date="2020" name="Virus Res.">
        <title>Mixed infection by a partitivirus and a negative-sense RNA virus related to mymonaviruses in the polypore fungus Bondarzewia berkeleyi.</title>
        <authorList>
            <person name="Vainio E.J."/>
            <person name="Sutela S."/>
        </authorList>
    </citation>
    <scope>NUCLEOTIDE SEQUENCE</scope>
    <source>
        <strain evidence="1">FD-104</strain>
    </source>
</reference>
<sequence length="425" mass="47264">MSISAAVAANAAARKNAAARYQRTVGAISAPVSSLEAVGVSLASMQVIPTVLLLAQGLPSSDKWKWAMYLMACMRAKDNFSELMVIQTILSLFGLIYEQVLAPLNGKSLNFKILNDEEWGKIKNWYDETITLAGVDKDKAKPLLAAIRSKNRIEYLPPLGGVIPERVACPEIWPGVYGYCGVLCFSIGKSVMEGKHKAIITSRPTSLRNKYGWDDKMTPYLGESMLPTAEINRLVPRAWQSMPVARNEIFKYLARIGTMGSSAEDEAIFTVVRLMKWANLAHIPIISSFLETHPDAWFFKELEPSLREYQIAIEQLASLCPERVGVDGRPIKDVRGIIMRDLTLMPYAKVFLSDKGDIALRKRMEELIAVAVAIQSVSDRNLIGYTAPSGFGALIDKYRVFHDSVLKKESAEEEQAKEPEEQSEE</sequence>
<accession>A0AAE7MCY5</accession>
<name>A0AAE7MCY5_9MONO</name>
<dbReference type="GO" id="GO:0019013">
    <property type="term" value="C:viral nucleocapsid"/>
    <property type="evidence" value="ECO:0007669"/>
    <property type="project" value="UniProtKB-KW"/>
</dbReference>